<evidence type="ECO:0000256" key="3">
    <source>
        <dbReference type="ARBA" id="ARBA00012438"/>
    </source>
</evidence>
<evidence type="ECO:0000259" key="11">
    <source>
        <dbReference type="PROSITE" id="PS50894"/>
    </source>
</evidence>
<dbReference type="PROSITE" id="PS50894">
    <property type="entry name" value="HPT"/>
    <property type="match status" value="1"/>
</dbReference>
<comment type="subcellular location">
    <subcellularLocation>
        <location evidence="2">Cell membrane</location>
    </subcellularLocation>
</comment>
<dbReference type="InterPro" id="IPR051315">
    <property type="entry name" value="Bact_Chemotaxis_CheA"/>
</dbReference>
<dbReference type="PRINTS" id="PR00344">
    <property type="entry name" value="BCTRLSENSOR"/>
</dbReference>
<proteinExistence type="predicted"/>
<feature type="modified residue" description="Phosphohistidine" evidence="8">
    <location>
        <position position="47"/>
    </location>
</feature>
<dbReference type="Gene3D" id="3.30.565.10">
    <property type="entry name" value="Histidine kinase-like ATPase, C-terminal domain"/>
    <property type="match status" value="1"/>
</dbReference>
<dbReference type="InterPro" id="IPR036097">
    <property type="entry name" value="HisK_dim/P_sf"/>
</dbReference>
<reference evidence="12 13" key="1">
    <citation type="submission" date="2022-07" db="EMBL/GenBank/DDBJ databases">
        <title>Novel species in genus cellulomonas.</title>
        <authorList>
            <person name="Ye L."/>
        </authorList>
    </citation>
    <scope>NUCLEOTIDE SEQUENCE [LARGE SCALE GENOMIC DNA]</scope>
    <source>
        <strain evidence="13">zg-Y908</strain>
    </source>
</reference>
<organism evidence="12 13">
    <name type="scientific">Cellulomonas wangsupingiae</name>
    <dbReference type="NCBI Taxonomy" id="2968085"/>
    <lineage>
        <taxon>Bacteria</taxon>
        <taxon>Bacillati</taxon>
        <taxon>Actinomycetota</taxon>
        <taxon>Actinomycetes</taxon>
        <taxon>Micrococcales</taxon>
        <taxon>Cellulomonadaceae</taxon>
        <taxon>Cellulomonas</taxon>
    </lineage>
</organism>
<feature type="domain" description="CheW-like" evidence="10">
    <location>
        <begin position="641"/>
        <end position="771"/>
    </location>
</feature>
<name>A0ABY5K5X9_9CELL</name>
<dbReference type="SUPFAM" id="SSF47226">
    <property type="entry name" value="Histidine-containing phosphotransfer domain, HPT domain"/>
    <property type="match status" value="1"/>
</dbReference>
<dbReference type="InterPro" id="IPR005467">
    <property type="entry name" value="His_kinase_dom"/>
</dbReference>
<evidence type="ECO:0000256" key="2">
    <source>
        <dbReference type="ARBA" id="ARBA00004236"/>
    </source>
</evidence>
<evidence type="ECO:0000256" key="8">
    <source>
        <dbReference type="PROSITE-ProRule" id="PRU00110"/>
    </source>
</evidence>
<dbReference type="CDD" id="cd00088">
    <property type="entry name" value="HPT"/>
    <property type="match status" value="1"/>
</dbReference>
<evidence type="ECO:0000256" key="7">
    <source>
        <dbReference type="ARBA" id="ARBA00023012"/>
    </source>
</evidence>
<dbReference type="InterPro" id="IPR036641">
    <property type="entry name" value="HPT_dom_sf"/>
</dbReference>
<dbReference type="EC" id="2.7.13.3" evidence="3"/>
<dbReference type="Pfam" id="PF01627">
    <property type="entry name" value="Hpt"/>
    <property type="match status" value="1"/>
</dbReference>
<dbReference type="SMART" id="SM01231">
    <property type="entry name" value="H-kinase_dim"/>
    <property type="match status" value="1"/>
</dbReference>
<keyword evidence="7" id="KW-0902">Two-component regulatory system</keyword>
<feature type="domain" description="Histidine kinase" evidence="9">
    <location>
        <begin position="274"/>
        <end position="479"/>
    </location>
</feature>
<keyword evidence="4 8" id="KW-0597">Phosphoprotein</keyword>
<feature type="domain" description="HPt" evidence="11">
    <location>
        <begin position="1"/>
        <end position="104"/>
    </location>
</feature>
<evidence type="ECO:0000313" key="13">
    <source>
        <dbReference type="Proteomes" id="UP001317322"/>
    </source>
</evidence>
<sequence length="792" mass="81698">MDDVDDIVREFLVESHENLDQLDRDLVALEERPGDRPLLSSVFRTIHTIKGTSGFLAFGGLERLTHVGESLLVELRDGRRSMDQPTTDVLLAVVDRVRDLLSAIEADGTEGAVLVDDVVAAVEALRAAPAPLVAVPAVLPAPHPAPEAAAVPVASAPVAAVPVASVPVAARAVPEEVAAAPVTAAPAPAPAPAALAPATAAPASVAAPVTAPAPAPAAAPDGHGPARSIGESAIRVDVDLLDALVRQVGELVLARNRISLLAAASQDVALLRGAQRLDLIAGELQEGVMRTRMQPIEHLWSKMPRIVRDLAATCGREVHLEMSGGDTELDRGLLEAVKDPLTHLVRNAVDHGVEAPDVRLAAGKPAKGLLSLRAYHTGGQVVVEVADDGKGIDPLVVGRAAVTRGLRTPAQVAAASPAELLRLLFLPGFSTASAVTHVSGRGVGMDVVLTHVEAVGGTVDVESTVGVGTVWRLRVPLTLAIMPALTLECAGDVFALPQVDLLELVAIDEARGVGGIEHVHGARVHRLRGELLPLVPLAEVLGVGTGPAEGVPASAGVIAVVQAERRYGLLVDRVLSTEEIVVKALAARLKPLGVYAGATVLGDGRVSLILDVQAIARRAMVADVPDDAVATHARSATTAPTSPVLVVGVGDDRRVALPLAQVARLEQLRADQVERVGGREVVRYRGTVLPLVRLDALLGASGAGGDELLVVVLERGGRTAGLVVEDIVDILQDSSADHSDVADHGLLGATVLDGRVTELLDLRAAVLAADPAFYDEAVPAVPGPADLVGATT</sequence>
<dbReference type="Pfam" id="PF02518">
    <property type="entry name" value="HATPase_c"/>
    <property type="match status" value="1"/>
</dbReference>
<dbReference type="PANTHER" id="PTHR43395:SF1">
    <property type="entry name" value="CHEMOTAXIS PROTEIN CHEA"/>
    <property type="match status" value="1"/>
</dbReference>
<dbReference type="Gene3D" id="2.40.50.180">
    <property type="entry name" value="CheA-289, Domain 4"/>
    <property type="match status" value="1"/>
</dbReference>
<dbReference type="InterPro" id="IPR036061">
    <property type="entry name" value="CheW-like_dom_sf"/>
</dbReference>
<dbReference type="Pfam" id="PF02895">
    <property type="entry name" value="H-kinase_dim"/>
    <property type="match status" value="1"/>
</dbReference>
<dbReference type="InterPro" id="IPR037006">
    <property type="entry name" value="CheA-like_homodim_sf"/>
</dbReference>
<dbReference type="Gene3D" id="2.30.30.40">
    <property type="entry name" value="SH3 Domains"/>
    <property type="match status" value="1"/>
</dbReference>
<accession>A0ABY5K5X9</accession>
<dbReference type="RefSeq" id="WP_227563918.1">
    <property type="nucleotide sequence ID" value="NZ_CP101989.1"/>
</dbReference>
<evidence type="ECO:0000256" key="1">
    <source>
        <dbReference type="ARBA" id="ARBA00000085"/>
    </source>
</evidence>
<dbReference type="InterPro" id="IPR008207">
    <property type="entry name" value="Sig_transdc_His_kin_Hpt_dom"/>
</dbReference>
<keyword evidence="13" id="KW-1185">Reference proteome</keyword>
<dbReference type="InterPro" id="IPR003594">
    <property type="entry name" value="HATPase_dom"/>
</dbReference>
<dbReference type="InterPro" id="IPR004105">
    <property type="entry name" value="CheA-like_dim"/>
</dbReference>
<dbReference type="SMART" id="SM00387">
    <property type="entry name" value="HATPase_c"/>
    <property type="match status" value="1"/>
</dbReference>
<dbReference type="SUPFAM" id="SSF55874">
    <property type="entry name" value="ATPase domain of HSP90 chaperone/DNA topoisomerase II/histidine kinase"/>
    <property type="match status" value="1"/>
</dbReference>
<dbReference type="PROSITE" id="PS50109">
    <property type="entry name" value="HIS_KIN"/>
    <property type="match status" value="1"/>
</dbReference>
<keyword evidence="5" id="KW-0808">Transferase</keyword>
<keyword evidence="6" id="KW-0418">Kinase</keyword>
<dbReference type="SUPFAM" id="SSF50341">
    <property type="entry name" value="CheW-like"/>
    <property type="match status" value="2"/>
</dbReference>
<dbReference type="Pfam" id="PF01584">
    <property type="entry name" value="CheW"/>
    <property type="match status" value="2"/>
</dbReference>
<feature type="domain" description="CheW-like" evidence="10">
    <location>
        <begin position="481"/>
        <end position="621"/>
    </location>
</feature>
<dbReference type="Gene3D" id="1.10.287.560">
    <property type="entry name" value="Histidine kinase CheA-like, homodimeric domain"/>
    <property type="match status" value="1"/>
</dbReference>
<evidence type="ECO:0000256" key="6">
    <source>
        <dbReference type="ARBA" id="ARBA00022777"/>
    </source>
</evidence>
<evidence type="ECO:0000259" key="9">
    <source>
        <dbReference type="PROSITE" id="PS50109"/>
    </source>
</evidence>
<dbReference type="Gene3D" id="1.20.120.160">
    <property type="entry name" value="HPT domain"/>
    <property type="match status" value="1"/>
</dbReference>
<evidence type="ECO:0000313" key="12">
    <source>
        <dbReference type="EMBL" id="UUI65852.1"/>
    </source>
</evidence>
<dbReference type="SMART" id="SM00260">
    <property type="entry name" value="CheW"/>
    <property type="match status" value="2"/>
</dbReference>
<evidence type="ECO:0000256" key="4">
    <source>
        <dbReference type="ARBA" id="ARBA00022553"/>
    </source>
</evidence>
<dbReference type="PROSITE" id="PS50851">
    <property type="entry name" value="CHEW"/>
    <property type="match status" value="2"/>
</dbReference>
<evidence type="ECO:0000259" key="10">
    <source>
        <dbReference type="PROSITE" id="PS50851"/>
    </source>
</evidence>
<dbReference type="SUPFAM" id="SSF47384">
    <property type="entry name" value="Homodimeric domain of signal transducing histidine kinase"/>
    <property type="match status" value="1"/>
</dbReference>
<dbReference type="Proteomes" id="UP001317322">
    <property type="component" value="Chromosome"/>
</dbReference>
<evidence type="ECO:0000256" key="5">
    <source>
        <dbReference type="ARBA" id="ARBA00022679"/>
    </source>
</evidence>
<dbReference type="EMBL" id="CP101989">
    <property type="protein sequence ID" value="UUI65852.1"/>
    <property type="molecule type" value="Genomic_DNA"/>
</dbReference>
<dbReference type="InterPro" id="IPR004358">
    <property type="entry name" value="Sig_transdc_His_kin-like_C"/>
</dbReference>
<dbReference type="InterPro" id="IPR002545">
    <property type="entry name" value="CheW-lke_dom"/>
</dbReference>
<gene>
    <name evidence="12" type="ORF">NP075_03720</name>
</gene>
<dbReference type="SMART" id="SM00073">
    <property type="entry name" value="HPT"/>
    <property type="match status" value="1"/>
</dbReference>
<dbReference type="PANTHER" id="PTHR43395">
    <property type="entry name" value="SENSOR HISTIDINE KINASE CHEA"/>
    <property type="match status" value="1"/>
</dbReference>
<dbReference type="InterPro" id="IPR036890">
    <property type="entry name" value="HATPase_C_sf"/>
</dbReference>
<comment type="catalytic activity">
    <reaction evidence="1">
        <text>ATP + protein L-histidine = ADP + protein N-phospho-L-histidine.</text>
        <dbReference type="EC" id="2.7.13.3"/>
    </reaction>
</comment>
<protein>
    <recommendedName>
        <fullName evidence="3">histidine kinase</fullName>
        <ecNumber evidence="3">2.7.13.3</ecNumber>
    </recommendedName>
</protein>